<proteinExistence type="predicted"/>
<sequence>MTTTANAQGNWSYTFTDKQSEGERITLSATDAAGNTSVTGTVIAPKPAAVGQ</sequence>
<dbReference type="EMBL" id="LR590464">
    <property type="protein sequence ID" value="VTP75422.1"/>
    <property type="molecule type" value="Genomic_DNA"/>
</dbReference>
<gene>
    <name evidence="2" type="ORF">NCTC13032_05623</name>
</gene>
<evidence type="ECO:0000313" key="3">
    <source>
        <dbReference type="Proteomes" id="UP000310719"/>
    </source>
</evidence>
<protein>
    <recommendedName>
        <fullName evidence="1">Bacterial Ig domain-containing protein</fullName>
    </recommendedName>
</protein>
<feature type="domain" description="Bacterial Ig" evidence="1">
    <location>
        <begin position="2"/>
        <end position="45"/>
    </location>
</feature>
<dbReference type="Pfam" id="PF17936">
    <property type="entry name" value="Big_6"/>
    <property type="match status" value="1"/>
</dbReference>
<dbReference type="Gene3D" id="2.60.40.10">
    <property type="entry name" value="Immunoglobulins"/>
    <property type="match status" value="1"/>
</dbReference>
<dbReference type="InterPro" id="IPR013783">
    <property type="entry name" value="Ig-like_fold"/>
</dbReference>
<organism evidence="2 3">
    <name type="scientific">Leclercia adecarboxylata</name>
    <dbReference type="NCBI Taxonomy" id="83655"/>
    <lineage>
        <taxon>Bacteria</taxon>
        <taxon>Pseudomonadati</taxon>
        <taxon>Pseudomonadota</taxon>
        <taxon>Gammaproteobacteria</taxon>
        <taxon>Enterobacterales</taxon>
        <taxon>Enterobacteriaceae</taxon>
        <taxon>Leclercia</taxon>
    </lineage>
</organism>
<evidence type="ECO:0000313" key="2">
    <source>
        <dbReference type="EMBL" id="VTP75422.1"/>
    </source>
</evidence>
<reference evidence="2 3" key="1">
    <citation type="submission" date="2019-05" db="EMBL/GenBank/DDBJ databases">
        <authorList>
            <consortium name="Pathogen Informatics"/>
        </authorList>
    </citation>
    <scope>NUCLEOTIDE SEQUENCE [LARGE SCALE GENOMIC DNA]</scope>
    <source>
        <strain evidence="2 3">NCTC13032</strain>
    </source>
</reference>
<accession>A0A4U9ICF0</accession>
<dbReference type="Proteomes" id="UP000310719">
    <property type="component" value="Chromosome"/>
</dbReference>
<evidence type="ECO:0000259" key="1">
    <source>
        <dbReference type="Pfam" id="PF17936"/>
    </source>
</evidence>
<name>A0A4U9ICF0_9ENTR</name>
<dbReference type="AlphaFoldDB" id="A0A4U9ICF0"/>
<dbReference type="InterPro" id="IPR041498">
    <property type="entry name" value="Big_6"/>
</dbReference>